<dbReference type="RefSeq" id="WP_382257377.1">
    <property type="nucleotide sequence ID" value="NZ_JBHTBX010000007.1"/>
</dbReference>
<name>A0ABW2RAZ3_9BURK</name>
<evidence type="ECO:0000256" key="1">
    <source>
        <dbReference type="SAM" id="SignalP"/>
    </source>
</evidence>
<evidence type="ECO:0000313" key="4">
    <source>
        <dbReference type="Proteomes" id="UP001596495"/>
    </source>
</evidence>
<dbReference type="PIRSF" id="PIRSF020419">
    <property type="entry name" value="Fe_uptake_reg_CjrA_prd"/>
    <property type="match status" value="1"/>
</dbReference>
<dbReference type="EMBL" id="JBHTBX010000007">
    <property type="protein sequence ID" value="MFC7435149.1"/>
    <property type="molecule type" value="Genomic_DNA"/>
</dbReference>
<keyword evidence="4" id="KW-1185">Reference proteome</keyword>
<dbReference type="CDD" id="cd14727">
    <property type="entry name" value="ChanN-like"/>
    <property type="match status" value="1"/>
</dbReference>
<reference evidence="4" key="1">
    <citation type="journal article" date="2019" name="Int. J. Syst. Evol. Microbiol.">
        <title>The Global Catalogue of Microorganisms (GCM) 10K type strain sequencing project: providing services to taxonomists for standard genome sequencing and annotation.</title>
        <authorList>
            <consortium name="The Broad Institute Genomics Platform"/>
            <consortium name="The Broad Institute Genome Sequencing Center for Infectious Disease"/>
            <person name="Wu L."/>
            <person name="Ma J."/>
        </authorList>
    </citation>
    <scope>NUCLEOTIDE SEQUENCE [LARGE SCALE GENOMIC DNA]</scope>
    <source>
        <strain evidence="4">CCUG 54518</strain>
    </source>
</reference>
<dbReference type="SUPFAM" id="SSF159501">
    <property type="entry name" value="EreA/ChaN-like"/>
    <property type="match status" value="1"/>
</dbReference>
<sequence>MPCRLPVTPALLLALTLLGACAHQPPVPAIPDAPLVLLGEQHDADEHQRLARDAVRRLAVQGRLAALVVEMADAGRDTRGLPPQASEAQVRERLVWNSDGWPWERYGPVVMAAVQAGVPVIGGNQPRAQMRASMQDSRLDQRLDAAALDAQRQAIERGHCGLLPDSQLPAMVRIQIARDLSLAHTATSALRPGQTVLLLAGSGHVRRDLGIPRHLDPALAQQARVVWMQAGGDPVPAGQADATWATPAVPGKDHCAQLREQMGQPARR</sequence>
<feature type="signal peptide" evidence="1">
    <location>
        <begin position="1"/>
        <end position="22"/>
    </location>
</feature>
<keyword evidence="3" id="KW-0449">Lipoprotein</keyword>
<dbReference type="InterPro" id="IPR007314">
    <property type="entry name" value="Cofac_haem-bd_dom"/>
</dbReference>
<gene>
    <name evidence="3" type="ORF">ACFQNJ_11600</name>
</gene>
<comment type="caution">
    <text evidence="3">The sequence shown here is derived from an EMBL/GenBank/DDBJ whole genome shotgun (WGS) entry which is preliminary data.</text>
</comment>
<accession>A0ABW2RAZ3</accession>
<feature type="chain" id="PRO_5046281885" evidence="1">
    <location>
        <begin position="23"/>
        <end position="268"/>
    </location>
</feature>
<feature type="domain" description="Haem-binding uptake Tiki superfamily ChaN" evidence="2">
    <location>
        <begin position="30"/>
        <end position="215"/>
    </location>
</feature>
<proteinExistence type="predicted"/>
<dbReference type="Proteomes" id="UP001596495">
    <property type="component" value="Unassembled WGS sequence"/>
</dbReference>
<dbReference type="Pfam" id="PF04187">
    <property type="entry name" value="Cofac_haem_bdg"/>
    <property type="match status" value="1"/>
</dbReference>
<evidence type="ECO:0000259" key="2">
    <source>
        <dbReference type="Pfam" id="PF04187"/>
    </source>
</evidence>
<dbReference type="Gene3D" id="3.40.50.11550">
    <property type="match status" value="1"/>
</dbReference>
<organism evidence="3 4">
    <name type="scientific">Hydrogenophaga bisanensis</name>
    <dbReference type="NCBI Taxonomy" id="439611"/>
    <lineage>
        <taxon>Bacteria</taxon>
        <taxon>Pseudomonadati</taxon>
        <taxon>Pseudomonadota</taxon>
        <taxon>Betaproteobacteria</taxon>
        <taxon>Burkholderiales</taxon>
        <taxon>Comamonadaceae</taxon>
        <taxon>Hydrogenophaga</taxon>
    </lineage>
</organism>
<dbReference type="PROSITE" id="PS51257">
    <property type="entry name" value="PROKAR_LIPOPROTEIN"/>
    <property type="match status" value="1"/>
</dbReference>
<keyword evidence="1" id="KW-0732">Signal</keyword>
<protein>
    <submittedName>
        <fullName evidence="3">ChaN family lipoprotein</fullName>
    </submittedName>
</protein>
<dbReference type="InterPro" id="IPR016773">
    <property type="entry name" value="Fe3_uptake_reg_CjrA_prd"/>
</dbReference>
<evidence type="ECO:0000313" key="3">
    <source>
        <dbReference type="EMBL" id="MFC7435149.1"/>
    </source>
</evidence>
<dbReference type="Gene3D" id="1.10.8.760">
    <property type="entry name" value="Haem-binding uptake, Tiki superfamily, ChaN, domain 2"/>
    <property type="match status" value="1"/>
</dbReference>